<proteinExistence type="predicted"/>
<protein>
    <submittedName>
        <fullName evidence="2">Uncharacterized protein</fullName>
    </submittedName>
</protein>
<dbReference type="EMBL" id="UOGK01000083">
    <property type="protein sequence ID" value="VAX36894.1"/>
    <property type="molecule type" value="Genomic_DNA"/>
</dbReference>
<reference evidence="2" key="1">
    <citation type="submission" date="2018-06" db="EMBL/GenBank/DDBJ databases">
        <authorList>
            <person name="Zhirakovskaya E."/>
        </authorList>
    </citation>
    <scope>NUCLEOTIDE SEQUENCE</scope>
</reference>
<organism evidence="2">
    <name type="scientific">hydrothermal vent metagenome</name>
    <dbReference type="NCBI Taxonomy" id="652676"/>
    <lineage>
        <taxon>unclassified sequences</taxon>
        <taxon>metagenomes</taxon>
        <taxon>ecological metagenomes</taxon>
    </lineage>
</organism>
<feature type="transmembrane region" description="Helical" evidence="1">
    <location>
        <begin position="6"/>
        <end position="23"/>
    </location>
</feature>
<feature type="transmembrane region" description="Helical" evidence="1">
    <location>
        <begin position="35"/>
        <end position="57"/>
    </location>
</feature>
<dbReference type="AlphaFoldDB" id="A0A3B1DLG2"/>
<accession>A0A3B1DLG2</accession>
<name>A0A3B1DLG2_9ZZZZ</name>
<keyword evidence="1" id="KW-0472">Membrane</keyword>
<evidence type="ECO:0000256" key="1">
    <source>
        <dbReference type="SAM" id="Phobius"/>
    </source>
</evidence>
<keyword evidence="1" id="KW-0812">Transmembrane</keyword>
<gene>
    <name evidence="2" type="ORF">MNBD_PLANCTO03-1747</name>
</gene>
<sequence length="99" mass="10996">MPCLIAAIASLFPRLTIVLLVIFSDYLGRAYDTTLWPLLGFFFMPYTTLAFAFGINHHGSIEGLYLALVIFTAMVDFGVIGGSGSSTRRMRKVQAKRMK</sequence>
<evidence type="ECO:0000313" key="2">
    <source>
        <dbReference type="EMBL" id="VAX36894.1"/>
    </source>
</evidence>
<feature type="transmembrane region" description="Helical" evidence="1">
    <location>
        <begin position="63"/>
        <end position="82"/>
    </location>
</feature>
<keyword evidence="1" id="KW-1133">Transmembrane helix</keyword>